<dbReference type="Proteomes" id="UP001205998">
    <property type="component" value="Unassembled WGS sequence"/>
</dbReference>
<evidence type="ECO:0000313" key="10">
    <source>
        <dbReference type="Proteomes" id="UP001205998"/>
    </source>
</evidence>
<sequence>RGEVLLVHSSGSDPCLSDTACWFATWLSELGFSVSLDLWNRATVNAMGPIPWLHSQLQRIQKCSGKILVLLSHDAMLRAEACYESWRVGMYREDSKLNRKPWHWNNDVFSSAINSLISARLQGGATERFALVQMGSEELTLPELFEGLKIFQLPSESQRLLTDL</sequence>
<evidence type="ECO:0000259" key="8">
    <source>
        <dbReference type="PROSITE" id="PS51534"/>
    </source>
</evidence>
<dbReference type="GO" id="GO:0030368">
    <property type="term" value="F:interleukin-17 receptor activity"/>
    <property type="evidence" value="ECO:0007669"/>
    <property type="project" value="InterPro"/>
</dbReference>
<reference evidence="9" key="1">
    <citation type="submission" date="2018-07" db="EMBL/GenBank/DDBJ databases">
        <title>Comparative genomics of catfishes provides insights into carnivory and benthic adaptation.</title>
        <authorList>
            <person name="Zhang Y."/>
            <person name="Wang D."/>
            <person name="Peng Z."/>
            <person name="Zheng S."/>
            <person name="Shao F."/>
            <person name="Tao W."/>
        </authorList>
    </citation>
    <scope>NUCLEOTIDE SEQUENCE</scope>
    <source>
        <strain evidence="9">Chongqing</strain>
    </source>
</reference>
<feature type="non-terminal residue" evidence="9">
    <location>
        <position position="1"/>
    </location>
</feature>
<dbReference type="Gene3D" id="3.40.50.11530">
    <property type="match status" value="1"/>
</dbReference>
<evidence type="ECO:0000256" key="4">
    <source>
        <dbReference type="ARBA" id="ARBA00022989"/>
    </source>
</evidence>
<dbReference type="GO" id="GO:0016020">
    <property type="term" value="C:membrane"/>
    <property type="evidence" value="ECO:0007669"/>
    <property type="project" value="UniProtKB-SubCell"/>
</dbReference>
<feature type="domain" description="SEFIR" evidence="8">
    <location>
        <begin position="1"/>
        <end position="162"/>
    </location>
</feature>
<evidence type="ECO:0000256" key="6">
    <source>
        <dbReference type="ARBA" id="ARBA00023170"/>
    </source>
</evidence>
<keyword evidence="6 9" id="KW-0675">Receptor</keyword>
<dbReference type="PANTHER" id="PTHR15583:SF12">
    <property type="entry name" value="INTERLEUKIN-17 RECEPTOR C"/>
    <property type="match status" value="1"/>
</dbReference>
<comment type="caution">
    <text evidence="9">The sequence shown here is derived from an EMBL/GenBank/DDBJ whole genome shotgun (WGS) entry which is preliminary data.</text>
</comment>
<protein>
    <submittedName>
        <fullName evidence="9">Interleukin-17 receptor C</fullName>
    </submittedName>
</protein>
<evidence type="ECO:0000256" key="1">
    <source>
        <dbReference type="ARBA" id="ARBA00004479"/>
    </source>
</evidence>
<evidence type="ECO:0000256" key="2">
    <source>
        <dbReference type="ARBA" id="ARBA00022692"/>
    </source>
</evidence>
<dbReference type="PROSITE" id="PS51534">
    <property type="entry name" value="SEFIR"/>
    <property type="match status" value="1"/>
</dbReference>
<dbReference type="AlphaFoldDB" id="A0AAD4ZZV2"/>
<dbReference type="InterPro" id="IPR013568">
    <property type="entry name" value="SEFIR_dom"/>
</dbReference>
<dbReference type="InterPro" id="IPR039465">
    <property type="entry name" value="IL-17_rcpt-like"/>
</dbReference>
<keyword evidence="3" id="KW-0732">Signal</keyword>
<evidence type="ECO:0000256" key="3">
    <source>
        <dbReference type="ARBA" id="ARBA00022729"/>
    </source>
</evidence>
<keyword evidence="7" id="KW-0325">Glycoprotein</keyword>
<keyword evidence="10" id="KW-1185">Reference proteome</keyword>
<proteinExistence type="predicted"/>
<dbReference type="EMBL" id="MU593954">
    <property type="protein sequence ID" value="KAI5607128.1"/>
    <property type="molecule type" value="Genomic_DNA"/>
</dbReference>
<organism evidence="9 10">
    <name type="scientific">Silurus asotus</name>
    <name type="common">Amur catfish</name>
    <name type="synonym">Parasilurus asotus</name>
    <dbReference type="NCBI Taxonomy" id="30991"/>
    <lineage>
        <taxon>Eukaryota</taxon>
        <taxon>Metazoa</taxon>
        <taxon>Chordata</taxon>
        <taxon>Craniata</taxon>
        <taxon>Vertebrata</taxon>
        <taxon>Euteleostomi</taxon>
        <taxon>Actinopterygii</taxon>
        <taxon>Neopterygii</taxon>
        <taxon>Teleostei</taxon>
        <taxon>Ostariophysi</taxon>
        <taxon>Siluriformes</taxon>
        <taxon>Siluridae</taxon>
        <taxon>Silurus</taxon>
    </lineage>
</organism>
<comment type="subcellular location">
    <subcellularLocation>
        <location evidence="1">Membrane</location>
        <topology evidence="1">Single-pass type I membrane protein</topology>
    </subcellularLocation>
</comment>
<evidence type="ECO:0000256" key="7">
    <source>
        <dbReference type="ARBA" id="ARBA00023180"/>
    </source>
</evidence>
<keyword evidence="5" id="KW-0472">Membrane</keyword>
<gene>
    <name evidence="9" type="ORF">C0J50_7244</name>
</gene>
<feature type="non-terminal residue" evidence="9">
    <location>
        <position position="164"/>
    </location>
</feature>
<evidence type="ECO:0000313" key="9">
    <source>
        <dbReference type="EMBL" id="KAI5607128.1"/>
    </source>
</evidence>
<dbReference type="PANTHER" id="PTHR15583">
    <property type="entry name" value="INTERLEUKIN-17 RECEPTOR"/>
    <property type="match status" value="1"/>
</dbReference>
<dbReference type="Pfam" id="PF08357">
    <property type="entry name" value="SEFIR"/>
    <property type="match status" value="1"/>
</dbReference>
<keyword evidence="2" id="KW-0812">Transmembrane</keyword>
<evidence type="ECO:0000256" key="5">
    <source>
        <dbReference type="ARBA" id="ARBA00023136"/>
    </source>
</evidence>
<name>A0AAD4ZZV2_SILAS</name>
<accession>A0AAD4ZZV2</accession>
<keyword evidence="4" id="KW-1133">Transmembrane helix</keyword>